<gene>
    <name evidence="1" type="ORF">OMW55_11655</name>
</gene>
<evidence type="ECO:0000313" key="1">
    <source>
        <dbReference type="EMBL" id="MCW3798460.1"/>
    </source>
</evidence>
<protein>
    <recommendedName>
        <fullName evidence="3">PilZ domain-containing protein</fullName>
    </recommendedName>
</protein>
<sequence length="124" mass="13451">MAFGKKIGGGRRAGSRATILLAASIVGKGFGRRVAVMDLSATGAKLRDAQPPPAGTELWLRIAGIERLSTVQWSRGGFLGVLFDKPLIPRELHELHRQNSISIATKLKPEERLAVNDWNIGLAR</sequence>
<name>A0ABT3JI93_9SPHN</name>
<proteinExistence type="predicted"/>
<evidence type="ECO:0000313" key="2">
    <source>
        <dbReference type="Proteomes" id="UP001526246"/>
    </source>
</evidence>
<dbReference type="RefSeq" id="WP_264883308.1">
    <property type="nucleotide sequence ID" value="NZ_JAPDOB010000002.1"/>
</dbReference>
<dbReference type="Proteomes" id="UP001526246">
    <property type="component" value="Unassembled WGS sequence"/>
</dbReference>
<reference evidence="1 2" key="1">
    <citation type="submission" date="2022-10" db="EMBL/GenBank/DDBJ databases">
        <title>Sphingomonas sp.</title>
        <authorList>
            <person name="Jin C."/>
        </authorList>
    </citation>
    <scope>NUCLEOTIDE SEQUENCE [LARGE SCALE GENOMIC DNA]</scope>
    <source>
        <strain evidence="1 2">BN140010</strain>
    </source>
</reference>
<dbReference type="EMBL" id="JAPDOB010000002">
    <property type="protein sequence ID" value="MCW3798460.1"/>
    <property type="molecule type" value="Genomic_DNA"/>
</dbReference>
<organism evidence="1 2">
    <name type="scientific">Sphingomonas arvum</name>
    <dbReference type="NCBI Taxonomy" id="2992113"/>
    <lineage>
        <taxon>Bacteria</taxon>
        <taxon>Pseudomonadati</taxon>
        <taxon>Pseudomonadota</taxon>
        <taxon>Alphaproteobacteria</taxon>
        <taxon>Sphingomonadales</taxon>
        <taxon>Sphingomonadaceae</taxon>
        <taxon>Sphingomonas</taxon>
    </lineage>
</organism>
<dbReference type="SUPFAM" id="SSF141371">
    <property type="entry name" value="PilZ domain-like"/>
    <property type="match status" value="1"/>
</dbReference>
<keyword evidence="2" id="KW-1185">Reference proteome</keyword>
<comment type="caution">
    <text evidence="1">The sequence shown here is derived from an EMBL/GenBank/DDBJ whole genome shotgun (WGS) entry which is preliminary data.</text>
</comment>
<evidence type="ECO:0008006" key="3">
    <source>
        <dbReference type="Google" id="ProtNLM"/>
    </source>
</evidence>
<accession>A0ABT3JI93</accession>